<evidence type="ECO:0000256" key="7">
    <source>
        <dbReference type="RuleBase" id="RU003761"/>
    </source>
</evidence>
<protein>
    <recommendedName>
        <fullName evidence="12">GTPase Era</fullName>
    </recommendedName>
</protein>
<dbReference type="Proteomes" id="UP001300502">
    <property type="component" value="Unassembled WGS sequence"/>
</dbReference>
<dbReference type="InterPro" id="IPR004044">
    <property type="entry name" value="KH_dom_type_2"/>
</dbReference>
<keyword evidence="2 6" id="KW-0547">Nucleotide-binding</keyword>
<evidence type="ECO:0000256" key="1">
    <source>
        <dbReference type="ARBA" id="ARBA00007921"/>
    </source>
</evidence>
<feature type="region of interest" description="G5" evidence="6">
    <location>
        <begin position="240"/>
        <end position="242"/>
    </location>
</feature>
<feature type="region of interest" description="G3" evidence="6">
    <location>
        <begin position="138"/>
        <end position="141"/>
    </location>
</feature>
<accession>A0AAV9IIW3</accession>
<dbReference type="NCBIfam" id="TIGR00231">
    <property type="entry name" value="small_GTP"/>
    <property type="match status" value="1"/>
</dbReference>
<keyword evidence="3 5" id="KW-0694">RNA-binding</keyword>
<dbReference type="InterPro" id="IPR005225">
    <property type="entry name" value="Small_GTP-bd"/>
</dbReference>
<sequence>MFLTAPFISDFCHRFPSCCYSTKFKKDCCVIRKRRFSGFNIFAPSVLERSVLRTSSSRDDLFCYRPKSCFPVMSASESASDTKFGFIALLGKTNSGKSTLLNALVETKVAIVTPRVQTTRSKIVGVFTQGNSQLAFMDTPGIFTPKRRLERAMIDVAKKARQEADLIVLVVDVSKVPCFGADVFDETTMEIAKLCSQRKAGSELLLCLNKIDLVSDSQLKQVEASVIAGLRLSFGEIFRVSALTGQGVREMRDGLIPFLPKGPWLFESDDMTSMPMRSYAAEITREKLMLKLREELPYAIAVETVDWKDKEDGSIRILQHIFVERESQKAIILGRGGQNLKQFGMEARQELAQVFGKPVHLFLQVKVRKDWSEDVDYYKSWGLRYRI</sequence>
<dbReference type="GO" id="GO:0019843">
    <property type="term" value="F:rRNA binding"/>
    <property type="evidence" value="ECO:0007669"/>
    <property type="project" value="TreeGrafter"/>
</dbReference>
<dbReference type="InterPro" id="IPR027417">
    <property type="entry name" value="P-loop_NTPase"/>
</dbReference>
<dbReference type="PANTHER" id="PTHR42698:SF1">
    <property type="entry name" value="GTPASE ERA, MITOCHONDRIAL"/>
    <property type="match status" value="1"/>
</dbReference>
<evidence type="ECO:0000313" key="10">
    <source>
        <dbReference type="EMBL" id="KAK4527151.1"/>
    </source>
</evidence>
<dbReference type="Gene3D" id="3.30.300.20">
    <property type="match status" value="1"/>
</dbReference>
<evidence type="ECO:0000313" key="11">
    <source>
        <dbReference type="Proteomes" id="UP001300502"/>
    </source>
</evidence>
<dbReference type="InterPro" id="IPR030388">
    <property type="entry name" value="G_ERA_dom"/>
</dbReference>
<dbReference type="PANTHER" id="PTHR42698">
    <property type="entry name" value="GTPASE ERA"/>
    <property type="match status" value="1"/>
</dbReference>
<dbReference type="PROSITE" id="PS51713">
    <property type="entry name" value="G_ERA"/>
    <property type="match status" value="1"/>
</dbReference>
<feature type="domain" description="Era-type G" evidence="9">
    <location>
        <begin position="83"/>
        <end position="261"/>
    </location>
</feature>
<evidence type="ECO:0008006" key="12">
    <source>
        <dbReference type="Google" id="ProtNLM"/>
    </source>
</evidence>
<organism evidence="10 11">
    <name type="scientific">Galdieria yellowstonensis</name>
    <dbReference type="NCBI Taxonomy" id="3028027"/>
    <lineage>
        <taxon>Eukaryota</taxon>
        <taxon>Rhodophyta</taxon>
        <taxon>Bangiophyceae</taxon>
        <taxon>Galdieriales</taxon>
        <taxon>Galdieriaceae</taxon>
        <taxon>Galdieria</taxon>
    </lineage>
</organism>
<dbReference type="SUPFAM" id="SSF54814">
    <property type="entry name" value="Prokaryotic type KH domain (KH-domain type II)"/>
    <property type="match status" value="1"/>
</dbReference>
<comment type="caution">
    <text evidence="10">The sequence shown here is derived from an EMBL/GenBank/DDBJ whole genome shotgun (WGS) entry which is preliminary data.</text>
</comment>
<dbReference type="PROSITE" id="PS50823">
    <property type="entry name" value="KH_TYPE_2"/>
    <property type="match status" value="1"/>
</dbReference>
<keyword evidence="4 6" id="KW-0342">GTP-binding</keyword>
<proteinExistence type="inferred from homology"/>
<dbReference type="GO" id="GO:0000028">
    <property type="term" value="P:ribosomal small subunit assembly"/>
    <property type="evidence" value="ECO:0007669"/>
    <property type="project" value="TreeGrafter"/>
</dbReference>
<dbReference type="Pfam" id="PF01926">
    <property type="entry name" value="MMR_HSR1"/>
    <property type="match status" value="1"/>
</dbReference>
<evidence type="ECO:0000259" key="9">
    <source>
        <dbReference type="PROSITE" id="PS51713"/>
    </source>
</evidence>
<evidence type="ECO:0000259" key="8">
    <source>
        <dbReference type="PROSITE" id="PS50823"/>
    </source>
</evidence>
<dbReference type="NCBIfam" id="NF000908">
    <property type="entry name" value="PRK00089.1"/>
    <property type="match status" value="1"/>
</dbReference>
<dbReference type="CDD" id="cd22534">
    <property type="entry name" value="KH-II_Era"/>
    <property type="match status" value="1"/>
</dbReference>
<gene>
    <name evidence="10" type="ORF">GAYE_SCF35G5073</name>
</gene>
<evidence type="ECO:0000256" key="6">
    <source>
        <dbReference type="PROSITE-ProRule" id="PRU01050"/>
    </source>
</evidence>
<dbReference type="SUPFAM" id="SSF52540">
    <property type="entry name" value="P-loop containing nucleoside triphosphate hydrolases"/>
    <property type="match status" value="1"/>
</dbReference>
<dbReference type="InterPro" id="IPR009019">
    <property type="entry name" value="KH_sf_prok-type"/>
</dbReference>
<dbReference type="Gene3D" id="3.40.50.300">
    <property type="entry name" value="P-loop containing nucleotide triphosphate hydrolases"/>
    <property type="match status" value="1"/>
</dbReference>
<dbReference type="InterPro" id="IPR006073">
    <property type="entry name" value="GTP-bd"/>
</dbReference>
<evidence type="ECO:0000256" key="2">
    <source>
        <dbReference type="ARBA" id="ARBA00022741"/>
    </source>
</evidence>
<reference evidence="10 11" key="1">
    <citation type="submission" date="2022-07" db="EMBL/GenBank/DDBJ databases">
        <title>Genome-wide signatures of adaptation to extreme environments.</title>
        <authorList>
            <person name="Cho C.H."/>
            <person name="Yoon H.S."/>
        </authorList>
    </citation>
    <scope>NUCLEOTIDE SEQUENCE [LARGE SCALE GENOMIC DNA]</scope>
    <source>
        <strain evidence="10 11">108.79 E11</strain>
    </source>
</reference>
<dbReference type="Pfam" id="PF07650">
    <property type="entry name" value="KH_2"/>
    <property type="match status" value="1"/>
</dbReference>
<feature type="region of interest" description="G4" evidence="6">
    <location>
        <begin position="209"/>
        <end position="212"/>
    </location>
</feature>
<comment type="similarity">
    <text evidence="1 6 7">Belongs to the TRAFAC class TrmE-Era-EngA-EngB-Septin-like GTPase superfamily. Era GTPase family.</text>
</comment>
<feature type="region of interest" description="G1" evidence="6">
    <location>
        <begin position="91"/>
        <end position="98"/>
    </location>
</feature>
<dbReference type="AlphaFoldDB" id="A0AAV9IIW3"/>
<dbReference type="HAMAP" id="MF_00367">
    <property type="entry name" value="GTPase_Era"/>
    <property type="match status" value="1"/>
</dbReference>
<dbReference type="CDD" id="cd04163">
    <property type="entry name" value="Era"/>
    <property type="match status" value="1"/>
</dbReference>
<evidence type="ECO:0000256" key="5">
    <source>
        <dbReference type="PROSITE-ProRule" id="PRU00118"/>
    </source>
</evidence>
<dbReference type="GO" id="GO:0043024">
    <property type="term" value="F:ribosomal small subunit binding"/>
    <property type="evidence" value="ECO:0007669"/>
    <property type="project" value="TreeGrafter"/>
</dbReference>
<feature type="domain" description="KH type-2" evidence="8">
    <location>
        <begin position="292"/>
        <end position="369"/>
    </location>
</feature>
<evidence type="ECO:0000256" key="3">
    <source>
        <dbReference type="ARBA" id="ARBA00022884"/>
    </source>
</evidence>
<dbReference type="GO" id="GO:0005525">
    <property type="term" value="F:GTP binding"/>
    <property type="evidence" value="ECO:0007669"/>
    <property type="project" value="UniProtKB-UniRule"/>
</dbReference>
<name>A0AAV9IIW3_9RHOD</name>
<dbReference type="InterPro" id="IPR015946">
    <property type="entry name" value="KH_dom-like_a/b"/>
</dbReference>
<dbReference type="NCBIfam" id="TIGR00436">
    <property type="entry name" value="era"/>
    <property type="match status" value="1"/>
</dbReference>
<dbReference type="InterPro" id="IPR005662">
    <property type="entry name" value="GTPase_Era-like"/>
</dbReference>
<keyword evidence="11" id="KW-1185">Reference proteome</keyword>
<dbReference type="EMBL" id="JANCYU010000048">
    <property type="protein sequence ID" value="KAK4527151.1"/>
    <property type="molecule type" value="Genomic_DNA"/>
</dbReference>
<feature type="region of interest" description="G2" evidence="6">
    <location>
        <begin position="117"/>
        <end position="121"/>
    </location>
</feature>
<evidence type="ECO:0000256" key="4">
    <source>
        <dbReference type="ARBA" id="ARBA00023134"/>
    </source>
</evidence>